<dbReference type="RefSeq" id="WP_146921785.1">
    <property type="nucleotide sequence ID" value="NZ_CP042430.1"/>
</dbReference>
<dbReference type="InterPro" id="IPR013096">
    <property type="entry name" value="Cupin_2"/>
</dbReference>
<dbReference type="InterPro" id="IPR051610">
    <property type="entry name" value="GPI/OXD"/>
</dbReference>
<dbReference type="Proteomes" id="UP000321805">
    <property type="component" value="Chromosome"/>
</dbReference>
<dbReference type="Pfam" id="PF07883">
    <property type="entry name" value="Cupin_2"/>
    <property type="match status" value="1"/>
</dbReference>
<organism evidence="3 4">
    <name type="scientific">Baekduia soli</name>
    <dbReference type="NCBI Taxonomy" id="496014"/>
    <lineage>
        <taxon>Bacteria</taxon>
        <taxon>Bacillati</taxon>
        <taxon>Actinomycetota</taxon>
        <taxon>Thermoleophilia</taxon>
        <taxon>Solirubrobacterales</taxon>
        <taxon>Baekduiaceae</taxon>
        <taxon>Baekduia</taxon>
    </lineage>
</organism>
<dbReference type="PANTHER" id="PTHR35848">
    <property type="entry name" value="OXALATE-BINDING PROTEIN"/>
    <property type="match status" value="1"/>
</dbReference>
<dbReference type="InterPro" id="IPR011051">
    <property type="entry name" value="RmlC_Cupin_sf"/>
</dbReference>
<dbReference type="GO" id="GO:0046872">
    <property type="term" value="F:metal ion binding"/>
    <property type="evidence" value="ECO:0007669"/>
    <property type="project" value="UniProtKB-KW"/>
</dbReference>
<name>A0A5B8U8P5_9ACTN</name>
<dbReference type="EMBL" id="CP042430">
    <property type="protein sequence ID" value="QEC49424.1"/>
    <property type="molecule type" value="Genomic_DNA"/>
</dbReference>
<protein>
    <submittedName>
        <fullName evidence="3">Cupin domain-containing protein</fullName>
    </submittedName>
</protein>
<evidence type="ECO:0000259" key="2">
    <source>
        <dbReference type="Pfam" id="PF07883"/>
    </source>
</evidence>
<dbReference type="Gene3D" id="2.60.120.10">
    <property type="entry name" value="Jelly Rolls"/>
    <property type="match status" value="1"/>
</dbReference>
<dbReference type="InterPro" id="IPR014710">
    <property type="entry name" value="RmlC-like_jellyroll"/>
</dbReference>
<dbReference type="KEGG" id="bsol:FSW04_18840"/>
<reference evidence="3 4" key="1">
    <citation type="journal article" date="2018" name="J. Microbiol.">
        <title>Baekduia soli gen. nov., sp. nov., a novel bacterium isolated from the soil of Baekdu Mountain and proposal of a novel family name, Baekduiaceae fam. nov.</title>
        <authorList>
            <person name="An D.S."/>
            <person name="Siddiqi M.Z."/>
            <person name="Kim K.H."/>
            <person name="Yu H.S."/>
            <person name="Im W.T."/>
        </authorList>
    </citation>
    <scope>NUCLEOTIDE SEQUENCE [LARGE SCALE GENOMIC DNA]</scope>
    <source>
        <strain evidence="3 4">BR7-21</strain>
    </source>
</reference>
<dbReference type="SUPFAM" id="SSF51182">
    <property type="entry name" value="RmlC-like cupins"/>
    <property type="match status" value="1"/>
</dbReference>
<gene>
    <name evidence="3" type="ORF">FSW04_18840</name>
</gene>
<keyword evidence="1" id="KW-0479">Metal-binding</keyword>
<accession>A0A5B8U8P5</accession>
<evidence type="ECO:0000313" key="3">
    <source>
        <dbReference type="EMBL" id="QEC49424.1"/>
    </source>
</evidence>
<sequence>MPFTLKNLKQDLADVGSGFGGPPDLEFHLATQALELVHSGLCHQRLPPGCRFPYGHTHKKQEEVYVVVRGGGRMKLDEEIVELRPWDAVRVPPGTWRGYEAGPEGLDLLVVGAPHLGETPRDDVEGLRDWWAG</sequence>
<evidence type="ECO:0000256" key="1">
    <source>
        <dbReference type="ARBA" id="ARBA00022723"/>
    </source>
</evidence>
<evidence type="ECO:0000313" key="4">
    <source>
        <dbReference type="Proteomes" id="UP000321805"/>
    </source>
</evidence>
<dbReference type="AlphaFoldDB" id="A0A5B8U8P5"/>
<keyword evidence="4" id="KW-1185">Reference proteome</keyword>
<dbReference type="OrthoDB" id="5243694at2"/>
<feature type="domain" description="Cupin type-2" evidence="2">
    <location>
        <begin position="43"/>
        <end position="110"/>
    </location>
</feature>
<proteinExistence type="predicted"/>